<dbReference type="InterPro" id="IPR000182">
    <property type="entry name" value="GNAT_dom"/>
</dbReference>
<evidence type="ECO:0000313" key="4">
    <source>
        <dbReference type="EMBL" id="PZW32890.1"/>
    </source>
</evidence>
<dbReference type="CDD" id="cd04301">
    <property type="entry name" value="NAT_SF"/>
    <property type="match status" value="2"/>
</dbReference>
<accession>A0A326UA17</accession>
<dbReference type="Proteomes" id="UP000248806">
    <property type="component" value="Unassembled WGS sequence"/>
</dbReference>
<keyword evidence="5" id="KW-1185">Reference proteome</keyword>
<keyword evidence="2" id="KW-0012">Acyltransferase</keyword>
<evidence type="ECO:0000259" key="3">
    <source>
        <dbReference type="PROSITE" id="PS51186"/>
    </source>
</evidence>
<dbReference type="InterPro" id="IPR050832">
    <property type="entry name" value="Bact_Acetyltransf"/>
</dbReference>
<dbReference type="PANTHER" id="PTHR43877:SF2">
    <property type="entry name" value="AMINOALKYLPHOSPHONATE N-ACETYLTRANSFERASE-RELATED"/>
    <property type="match status" value="1"/>
</dbReference>
<gene>
    <name evidence="4" type="ORF">EI42_01435</name>
</gene>
<dbReference type="Gene3D" id="3.40.630.30">
    <property type="match status" value="2"/>
</dbReference>
<dbReference type="SUPFAM" id="SSF55729">
    <property type="entry name" value="Acyl-CoA N-acyltransferases (Nat)"/>
    <property type="match status" value="2"/>
</dbReference>
<evidence type="ECO:0000256" key="2">
    <source>
        <dbReference type="ARBA" id="ARBA00023315"/>
    </source>
</evidence>
<dbReference type="AlphaFoldDB" id="A0A326UA17"/>
<evidence type="ECO:0000313" key="5">
    <source>
        <dbReference type="Proteomes" id="UP000248806"/>
    </source>
</evidence>
<evidence type="ECO:0000256" key="1">
    <source>
        <dbReference type="ARBA" id="ARBA00022679"/>
    </source>
</evidence>
<dbReference type="RefSeq" id="WP_111320293.1">
    <property type="nucleotide sequence ID" value="NZ_BIFX01000001.1"/>
</dbReference>
<feature type="domain" description="N-acetyltransferase" evidence="3">
    <location>
        <begin position="157"/>
        <end position="292"/>
    </location>
</feature>
<proteinExistence type="predicted"/>
<dbReference type="InterPro" id="IPR016181">
    <property type="entry name" value="Acyl_CoA_acyltransferase"/>
</dbReference>
<protein>
    <submittedName>
        <fullName evidence="4">Acetyltransferase (GNAT) family protein</fullName>
    </submittedName>
</protein>
<dbReference type="GO" id="GO:0016747">
    <property type="term" value="F:acyltransferase activity, transferring groups other than amino-acyl groups"/>
    <property type="evidence" value="ECO:0007669"/>
    <property type="project" value="InterPro"/>
</dbReference>
<dbReference type="EMBL" id="QKUF01000003">
    <property type="protein sequence ID" value="PZW32890.1"/>
    <property type="molecule type" value="Genomic_DNA"/>
</dbReference>
<dbReference type="PANTHER" id="PTHR43877">
    <property type="entry name" value="AMINOALKYLPHOSPHONATE N-ACETYLTRANSFERASE-RELATED-RELATED"/>
    <property type="match status" value="1"/>
</dbReference>
<comment type="caution">
    <text evidence="4">The sequence shown here is derived from an EMBL/GenBank/DDBJ whole genome shotgun (WGS) entry which is preliminary data.</text>
</comment>
<keyword evidence="1 4" id="KW-0808">Transferase</keyword>
<name>A0A326UA17_THEHA</name>
<reference evidence="4 5" key="1">
    <citation type="submission" date="2018-06" db="EMBL/GenBank/DDBJ databases">
        <title>Genomic Encyclopedia of Archaeal and Bacterial Type Strains, Phase II (KMG-II): from individual species to whole genera.</title>
        <authorList>
            <person name="Goeker M."/>
        </authorList>
    </citation>
    <scope>NUCLEOTIDE SEQUENCE [LARGE SCALE GENOMIC DNA]</scope>
    <source>
        <strain evidence="4 5">ATCC BAA-1881</strain>
    </source>
</reference>
<dbReference type="OrthoDB" id="159497at2"/>
<sequence>MTDDMKHGLIARQGLTLEEVDEIAALAELCNQHEGLNMRLNLQVLRRRPVDEINDFLYYEHGSLIGYLALFCFNNVEAEISGMVHPEFRRRGIFTRLSQEAEAECQRRGVSQMLFIVERASQAGQQFVQKIGAELHHSEYKMDLATPVLISAESSELSIRAARDEDGPILNKLTQEGFEVPYEVNWYGEGKADPSRPVYVAERGQTIVGKIDINLQDTSAMIYGFVVAREYRGKGYGRYILSRVVQHLWNSGYRAIALEVIPENSRALNLYRSCGFRETAHYDYYGKAVKGR</sequence>
<feature type="domain" description="N-acetyltransferase" evidence="3">
    <location>
        <begin position="15"/>
        <end position="153"/>
    </location>
</feature>
<dbReference type="PROSITE" id="PS51186">
    <property type="entry name" value="GNAT"/>
    <property type="match status" value="2"/>
</dbReference>
<dbReference type="Pfam" id="PF00583">
    <property type="entry name" value="Acetyltransf_1"/>
    <property type="match status" value="2"/>
</dbReference>
<organism evidence="4 5">
    <name type="scientific">Thermosporothrix hazakensis</name>
    <dbReference type="NCBI Taxonomy" id="644383"/>
    <lineage>
        <taxon>Bacteria</taxon>
        <taxon>Bacillati</taxon>
        <taxon>Chloroflexota</taxon>
        <taxon>Ktedonobacteria</taxon>
        <taxon>Ktedonobacterales</taxon>
        <taxon>Thermosporotrichaceae</taxon>
        <taxon>Thermosporothrix</taxon>
    </lineage>
</organism>